<evidence type="ECO:0000256" key="2">
    <source>
        <dbReference type="SAM" id="Phobius"/>
    </source>
</evidence>
<dbReference type="PANTHER" id="PTHR43318">
    <property type="entry name" value="UDP-N-ACETYLGLUCOSAMINE 4,6-DEHYDRATASE"/>
    <property type="match status" value="1"/>
</dbReference>
<dbReference type="Pfam" id="PF02719">
    <property type="entry name" value="Polysacc_synt_2"/>
    <property type="match status" value="1"/>
</dbReference>
<keyword evidence="5" id="KW-1185">Reference proteome</keyword>
<feature type="domain" description="Polysaccharide biosynthesis protein CapD-like" evidence="3">
    <location>
        <begin position="290"/>
        <end position="581"/>
    </location>
</feature>
<reference evidence="4 5" key="1">
    <citation type="submission" date="2019-03" db="EMBL/GenBank/DDBJ databases">
        <title>Genomic Encyclopedia of Type Strains, Phase IV (KMG-IV): sequencing the most valuable type-strain genomes for metagenomic binning, comparative biology and taxonomic classification.</title>
        <authorList>
            <person name="Goeker M."/>
        </authorList>
    </citation>
    <scope>NUCLEOTIDE SEQUENCE [LARGE SCALE GENOMIC DNA]</scope>
    <source>
        <strain evidence="4 5">DSM 100059</strain>
    </source>
</reference>
<evidence type="ECO:0000259" key="3">
    <source>
        <dbReference type="Pfam" id="PF02719"/>
    </source>
</evidence>
<name>A0A4R8DSB1_9BACT</name>
<keyword evidence="2" id="KW-0812">Transmembrane</keyword>
<dbReference type="InterPro" id="IPR051203">
    <property type="entry name" value="Polysaccharide_Synthase-Rel"/>
</dbReference>
<comment type="similarity">
    <text evidence="1">Belongs to the polysaccharide synthase family.</text>
</comment>
<evidence type="ECO:0000313" key="4">
    <source>
        <dbReference type="EMBL" id="TDX00051.1"/>
    </source>
</evidence>
<dbReference type="PANTHER" id="PTHR43318:SF1">
    <property type="entry name" value="POLYSACCHARIDE BIOSYNTHESIS PROTEIN EPSC-RELATED"/>
    <property type="match status" value="1"/>
</dbReference>
<dbReference type="SUPFAM" id="SSF51735">
    <property type="entry name" value="NAD(P)-binding Rossmann-fold domains"/>
    <property type="match status" value="1"/>
</dbReference>
<proteinExistence type="inferred from homology"/>
<feature type="transmembrane region" description="Helical" evidence="2">
    <location>
        <begin position="53"/>
        <end position="69"/>
    </location>
</feature>
<organism evidence="4 5">
    <name type="scientific">Dinghuibacter silviterrae</name>
    <dbReference type="NCBI Taxonomy" id="1539049"/>
    <lineage>
        <taxon>Bacteria</taxon>
        <taxon>Pseudomonadati</taxon>
        <taxon>Bacteroidota</taxon>
        <taxon>Chitinophagia</taxon>
        <taxon>Chitinophagales</taxon>
        <taxon>Chitinophagaceae</taxon>
        <taxon>Dinghuibacter</taxon>
    </lineage>
</organism>
<dbReference type="CDD" id="cd05237">
    <property type="entry name" value="UDP_invert_4-6DH_SDR_e"/>
    <property type="match status" value="1"/>
</dbReference>
<evidence type="ECO:0000313" key="5">
    <source>
        <dbReference type="Proteomes" id="UP000294498"/>
    </source>
</evidence>
<feature type="transmembrane region" description="Helical" evidence="2">
    <location>
        <begin position="104"/>
        <end position="127"/>
    </location>
</feature>
<dbReference type="EMBL" id="SODV01000001">
    <property type="protein sequence ID" value="TDX00051.1"/>
    <property type="molecule type" value="Genomic_DNA"/>
</dbReference>
<evidence type="ECO:0000256" key="1">
    <source>
        <dbReference type="ARBA" id="ARBA00007430"/>
    </source>
</evidence>
<dbReference type="InterPro" id="IPR003869">
    <property type="entry name" value="Polysac_CapD-like"/>
</dbReference>
<dbReference type="AlphaFoldDB" id="A0A4R8DSB1"/>
<protein>
    <submittedName>
        <fullName evidence="4">FlaA1/EpsC-like NDP-sugar epimerase</fullName>
    </submittedName>
</protein>
<dbReference type="InterPro" id="IPR029063">
    <property type="entry name" value="SAM-dependent_MTases_sf"/>
</dbReference>
<feature type="transmembrane region" description="Helical" evidence="2">
    <location>
        <begin position="81"/>
        <end position="98"/>
    </location>
</feature>
<keyword evidence="2" id="KW-0472">Membrane</keyword>
<comment type="caution">
    <text evidence="4">The sequence shown here is derived from an EMBL/GenBank/DDBJ whole genome shotgun (WGS) entry which is preliminary data.</text>
</comment>
<dbReference type="RefSeq" id="WP_211352050.1">
    <property type="nucleotide sequence ID" value="NZ_SODV01000001.1"/>
</dbReference>
<keyword evidence="2" id="KW-1133">Transmembrane helix</keyword>
<dbReference type="Gene3D" id="3.40.50.720">
    <property type="entry name" value="NAD(P)-binding Rossmann-like Domain"/>
    <property type="match status" value="2"/>
</dbReference>
<feature type="transmembrane region" description="Helical" evidence="2">
    <location>
        <begin position="12"/>
        <end position="33"/>
    </location>
</feature>
<sequence length="655" mass="74464">MNPISYLRFMPRWVIFFIDLFLTGNALVLAYLLRYNFKTELIDGNDFTRGVSYGLIVYGVCFLAFRSYAGIIRHTNTQDAVRIWLTSTIAALLLYVSNTATEHFYPPFLLMPASVIIINYFTVFLLLSGYRLLIKEIFAYAPRFASKKENVVIFGAGDLGLTTLRVITQERLHPWRVVAFVDDNPKKAQKKLDGIDIFPTHQLPQLIKRYQARQVIMAVQDLSMKRRGEVIDLSLENGAKASAVPSVKEWLNGTFQVHQIQNIKIEDLLEREPIQLDDEEIGRQIRNKRILVTGAAGSIGSEIVRQLARYSPHVLILVDQAESPLNDLGLQLREEFDGLSFRTFIGSVTDKLRMEYIFENFSPDLVYHAAAFKHVPMMEDHPREAVINNVMGTKVIADLSVQYGVDKFVMVSTDKAVNPTNIMGASKRLAEMYTQSYSKSLAAQPDAKNKTRFITTRFGNVLGSNGSVIPRFKAQIEKGGPVTVTHPDITRYFMTISEACQLVLEASAMGKGGEIFVFDMGKSVRIADMARKMIVLAGLEPDRDIEIKFTGLRPGEKLYEEVLSAVEPTRPTYNPKIMIAETREYDFEIVQEYTLSLIESAMFESDWKTVRWMKRMIPEFVSNNSKFERLDAQLKSERAVLTERLNIPQQNIPQQ</sequence>
<accession>A0A4R8DSB1</accession>
<dbReference type="SUPFAM" id="SSF53335">
    <property type="entry name" value="S-adenosyl-L-methionine-dependent methyltransferases"/>
    <property type="match status" value="1"/>
</dbReference>
<dbReference type="InterPro" id="IPR036291">
    <property type="entry name" value="NAD(P)-bd_dom_sf"/>
</dbReference>
<gene>
    <name evidence="4" type="ORF">EDB95_1067</name>
</gene>
<dbReference type="Proteomes" id="UP000294498">
    <property type="component" value="Unassembled WGS sequence"/>
</dbReference>